<evidence type="ECO:0000256" key="2">
    <source>
        <dbReference type="SAM" id="Phobius"/>
    </source>
</evidence>
<feature type="region of interest" description="Disordered" evidence="1">
    <location>
        <begin position="93"/>
        <end position="128"/>
    </location>
</feature>
<name>A0AAN7BNP1_9PEZI</name>
<dbReference type="Proteomes" id="UP001301958">
    <property type="component" value="Unassembled WGS sequence"/>
</dbReference>
<feature type="transmembrane region" description="Helical" evidence="2">
    <location>
        <begin position="20"/>
        <end position="45"/>
    </location>
</feature>
<feature type="compositionally biased region" description="Basic and acidic residues" evidence="1">
    <location>
        <begin position="150"/>
        <end position="160"/>
    </location>
</feature>
<keyword evidence="2" id="KW-1133">Transmembrane helix</keyword>
<evidence type="ECO:0000256" key="1">
    <source>
        <dbReference type="SAM" id="MobiDB-lite"/>
    </source>
</evidence>
<reference evidence="3" key="2">
    <citation type="submission" date="2023-05" db="EMBL/GenBank/DDBJ databases">
        <authorList>
            <consortium name="Lawrence Berkeley National Laboratory"/>
            <person name="Steindorff A."/>
            <person name="Hensen N."/>
            <person name="Bonometti L."/>
            <person name="Westerberg I."/>
            <person name="Brannstrom I.O."/>
            <person name="Guillou S."/>
            <person name="Cros-Aarteil S."/>
            <person name="Calhoun S."/>
            <person name="Haridas S."/>
            <person name="Kuo A."/>
            <person name="Mondo S."/>
            <person name="Pangilinan J."/>
            <person name="Riley R."/>
            <person name="Labutti K."/>
            <person name="Andreopoulos B."/>
            <person name="Lipzen A."/>
            <person name="Chen C."/>
            <person name="Yanf M."/>
            <person name="Daum C."/>
            <person name="Ng V."/>
            <person name="Clum A."/>
            <person name="Ohm R."/>
            <person name="Martin F."/>
            <person name="Silar P."/>
            <person name="Natvig D."/>
            <person name="Lalanne C."/>
            <person name="Gautier V."/>
            <person name="Ament-Velasquez S.L."/>
            <person name="Kruys A."/>
            <person name="Hutchinson M.I."/>
            <person name="Powell A.J."/>
            <person name="Barry K."/>
            <person name="Miller A.N."/>
            <person name="Grigoriev I.V."/>
            <person name="Debuchy R."/>
            <person name="Gladieux P."/>
            <person name="Thoren M.H."/>
            <person name="Johannesson H."/>
        </authorList>
    </citation>
    <scope>NUCLEOTIDE SEQUENCE</scope>
    <source>
        <strain evidence="3">CBS 990.96</strain>
    </source>
</reference>
<sequence>MPPFISSLETRSTTTNSNSIVWIVSSIVGGVIVLVAILTTVVLYYNKRSQYQQAKELNPYLSRHEFVRKRKMSAVDLFQEEEHRRQLMIRKSIISRSSHSLHPNSPPRKEALERSETMEEVEREAAEIERQESLRLKDDWKRWEARLKHERSTSGEHHPLESPTSPGVPTLTVPSPSKHRGQSRVAFVEVGAEVLVPPPRNPNRPSMDLVSAVR</sequence>
<keyword evidence="4" id="KW-1185">Reference proteome</keyword>
<reference evidence="3" key="1">
    <citation type="journal article" date="2023" name="Mol. Phylogenet. Evol.">
        <title>Genome-scale phylogeny and comparative genomics of the fungal order Sordariales.</title>
        <authorList>
            <person name="Hensen N."/>
            <person name="Bonometti L."/>
            <person name="Westerberg I."/>
            <person name="Brannstrom I.O."/>
            <person name="Guillou S."/>
            <person name="Cros-Aarteil S."/>
            <person name="Calhoun S."/>
            <person name="Haridas S."/>
            <person name="Kuo A."/>
            <person name="Mondo S."/>
            <person name="Pangilinan J."/>
            <person name="Riley R."/>
            <person name="LaButti K."/>
            <person name="Andreopoulos B."/>
            <person name="Lipzen A."/>
            <person name="Chen C."/>
            <person name="Yan M."/>
            <person name="Daum C."/>
            <person name="Ng V."/>
            <person name="Clum A."/>
            <person name="Steindorff A."/>
            <person name="Ohm R.A."/>
            <person name="Martin F."/>
            <person name="Silar P."/>
            <person name="Natvig D.O."/>
            <person name="Lalanne C."/>
            <person name="Gautier V."/>
            <person name="Ament-Velasquez S.L."/>
            <person name="Kruys A."/>
            <person name="Hutchinson M.I."/>
            <person name="Powell A.J."/>
            <person name="Barry K."/>
            <person name="Miller A.N."/>
            <person name="Grigoriev I.V."/>
            <person name="Debuchy R."/>
            <person name="Gladieux P."/>
            <person name="Hiltunen Thoren M."/>
            <person name="Johannesson H."/>
        </authorList>
    </citation>
    <scope>NUCLEOTIDE SEQUENCE</scope>
    <source>
        <strain evidence="3">CBS 990.96</strain>
    </source>
</reference>
<keyword evidence="2" id="KW-0812">Transmembrane</keyword>
<dbReference type="AlphaFoldDB" id="A0AAN7BNP1"/>
<keyword evidence="2" id="KW-0472">Membrane</keyword>
<proteinExistence type="predicted"/>
<gene>
    <name evidence="3" type="ORF">QBC38DRAFT_536963</name>
</gene>
<feature type="compositionally biased region" description="Polar residues" evidence="1">
    <location>
        <begin position="162"/>
        <end position="175"/>
    </location>
</feature>
<evidence type="ECO:0000313" key="4">
    <source>
        <dbReference type="Proteomes" id="UP001301958"/>
    </source>
</evidence>
<comment type="caution">
    <text evidence="3">The sequence shown here is derived from an EMBL/GenBank/DDBJ whole genome shotgun (WGS) entry which is preliminary data.</text>
</comment>
<evidence type="ECO:0000313" key="3">
    <source>
        <dbReference type="EMBL" id="KAK4226725.1"/>
    </source>
</evidence>
<organism evidence="3 4">
    <name type="scientific">Podospora fimiseda</name>
    <dbReference type="NCBI Taxonomy" id="252190"/>
    <lineage>
        <taxon>Eukaryota</taxon>
        <taxon>Fungi</taxon>
        <taxon>Dikarya</taxon>
        <taxon>Ascomycota</taxon>
        <taxon>Pezizomycotina</taxon>
        <taxon>Sordariomycetes</taxon>
        <taxon>Sordariomycetidae</taxon>
        <taxon>Sordariales</taxon>
        <taxon>Podosporaceae</taxon>
        <taxon>Podospora</taxon>
    </lineage>
</organism>
<protein>
    <submittedName>
        <fullName evidence="3">Uncharacterized protein</fullName>
    </submittedName>
</protein>
<feature type="compositionally biased region" description="Basic and acidic residues" evidence="1">
    <location>
        <begin position="107"/>
        <end position="117"/>
    </location>
</feature>
<feature type="region of interest" description="Disordered" evidence="1">
    <location>
        <begin position="150"/>
        <end position="214"/>
    </location>
</feature>
<accession>A0AAN7BNP1</accession>
<dbReference type="EMBL" id="MU865343">
    <property type="protein sequence ID" value="KAK4226725.1"/>
    <property type="molecule type" value="Genomic_DNA"/>
</dbReference>